<evidence type="ECO:0000256" key="6">
    <source>
        <dbReference type="ARBA" id="ARBA00023136"/>
    </source>
</evidence>
<dbReference type="Proteomes" id="UP000749559">
    <property type="component" value="Unassembled WGS sequence"/>
</dbReference>
<dbReference type="PRINTS" id="PR00237">
    <property type="entry name" value="GPCRRHODOPSN"/>
</dbReference>
<dbReference type="InterPro" id="IPR008365">
    <property type="entry name" value="Prostanoid_rcpt"/>
</dbReference>
<evidence type="ECO:0000313" key="12">
    <source>
        <dbReference type="Proteomes" id="UP000749559"/>
    </source>
</evidence>
<dbReference type="Pfam" id="PF00001">
    <property type="entry name" value="7tm_1"/>
    <property type="match status" value="1"/>
</dbReference>
<sequence>MPFGDYPSSKNAAPHLSYENISGILSISVQSTLVLANIFPLVVACRFKKQSNKLVTDILISALSVTDILSVVIPAPFGIISYFTRTWYGGKHTCEFYQLTTNWFQLASMCLISFMCIDRWLALRVALICKTSSSADKHRAKIIIIVIYLLTFVVAALPLMGLGPPTISDSGHLCTSWIVATSQSSKLEGLREHTFYVMFLIVGYGNLLVVVCFNARVTACLWSLHKMTTNRSLQIRGLYAGYMEKKIVMECTIMILIVTIVFYLTWLPALVIITMQKVGSPIDVATVLYALLSTMLTGLLNPILYGLFSRPYRLGYAKLCIGATKCMCGCPQRSISIDEDVGIANPCHQQSCHISSLASEASSITALLHHRQGVREPDDAGDPLVERTSSILTMPHSSSMRIVRSDTLDMRNVIQGYSAENMCGEQDVEDNDDDINVIEPRFNAPMTSFLPMPECSSNSQASSSTGNMTVSSSCHDVDEAYVAHRGTMEETGICDPIVRERPHKTLLTHVIIEESDL</sequence>
<dbReference type="GO" id="GO:0004930">
    <property type="term" value="F:G protein-coupled receptor activity"/>
    <property type="evidence" value="ECO:0007669"/>
    <property type="project" value="UniProtKB-KW"/>
</dbReference>
<evidence type="ECO:0000256" key="10">
    <source>
        <dbReference type="RuleBase" id="RU000688"/>
    </source>
</evidence>
<evidence type="ECO:0000256" key="1">
    <source>
        <dbReference type="ARBA" id="ARBA00004651"/>
    </source>
</evidence>
<comment type="caution">
    <text evidence="11">The sequence shown here is derived from an EMBL/GenBank/DDBJ whole genome shotgun (WGS) entry which is preliminary data.</text>
</comment>
<keyword evidence="3 10" id="KW-0812">Transmembrane</keyword>
<organism evidence="11 12">
    <name type="scientific">Owenia fusiformis</name>
    <name type="common">Polychaete worm</name>
    <dbReference type="NCBI Taxonomy" id="6347"/>
    <lineage>
        <taxon>Eukaryota</taxon>
        <taxon>Metazoa</taxon>
        <taxon>Spiralia</taxon>
        <taxon>Lophotrochozoa</taxon>
        <taxon>Annelida</taxon>
        <taxon>Polychaeta</taxon>
        <taxon>Sedentaria</taxon>
        <taxon>Canalipalpata</taxon>
        <taxon>Sabellida</taxon>
        <taxon>Oweniida</taxon>
        <taxon>Oweniidae</taxon>
        <taxon>Owenia</taxon>
    </lineage>
</organism>
<protein>
    <submittedName>
        <fullName evidence="11">Uncharacterized protein</fullName>
    </submittedName>
</protein>
<reference evidence="11" key="1">
    <citation type="submission" date="2022-03" db="EMBL/GenBank/DDBJ databases">
        <authorList>
            <person name="Martin C."/>
        </authorList>
    </citation>
    <scope>NUCLEOTIDE SEQUENCE</scope>
</reference>
<comment type="subcellular location">
    <subcellularLocation>
        <location evidence="1">Cell membrane</location>
        <topology evidence="1">Multi-pass membrane protein</topology>
    </subcellularLocation>
</comment>
<dbReference type="PANTHER" id="PTHR11866">
    <property type="entry name" value="G-PROTEIN COUPLED RECEPTOR FAMILY 1 MEMBER"/>
    <property type="match status" value="1"/>
</dbReference>
<evidence type="ECO:0000256" key="8">
    <source>
        <dbReference type="ARBA" id="ARBA00023180"/>
    </source>
</evidence>
<keyword evidence="2" id="KW-1003">Cell membrane</keyword>
<dbReference type="InterPro" id="IPR017452">
    <property type="entry name" value="GPCR_Rhodpsn_7TM"/>
</dbReference>
<dbReference type="PROSITE" id="PS00237">
    <property type="entry name" value="G_PROTEIN_RECEP_F1_1"/>
    <property type="match status" value="1"/>
</dbReference>
<dbReference type="CDD" id="cd00637">
    <property type="entry name" value="7tm_classA_rhodopsin-like"/>
    <property type="match status" value="1"/>
</dbReference>
<keyword evidence="8" id="KW-0325">Glycoprotein</keyword>
<keyword evidence="12" id="KW-1185">Reference proteome</keyword>
<dbReference type="GO" id="GO:0005886">
    <property type="term" value="C:plasma membrane"/>
    <property type="evidence" value="ECO:0007669"/>
    <property type="project" value="UniProtKB-SubCell"/>
</dbReference>
<dbReference type="Gene3D" id="1.20.1070.10">
    <property type="entry name" value="Rhodopsin 7-helix transmembrane proteins"/>
    <property type="match status" value="1"/>
</dbReference>
<evidence type="ECO:0000256" key="9">
    <source>
        <dbReference type="ARBA" id="ARBA00023224"/>
    </source>
</evidence>
<evidence type="ECO:0000256" key="7">
    <source>
        <dbReference type="ARBA" id="ARBA00023170"/>
    </source>
</evidence>
<dbReference type="EMBL" id="CAIIXF020000007">
    <property type="protein sequence ID" value="CAH1789768.1"/>
    <property type="molecule type" value="Genomic_DNA"/>
</dbReference>
<dbReference type="AlphaFoldDB" id="A0A8J1TSN3"/>
<keyword evidence="7 10" id="KW-0675">Receptor</keyword>
<keyword evidence="9 10" id="KW-0807">Transducer</keyword>
<comment type="similarity">
    <text evidence="10">Belongs to the G-protein coupled receptor 1 family.</text>
</comment>
<proteinExistence type="inferred from homology"/>
<dbReference type="OrthoDB" id="5959154at2759"/>
<evidence type="ECO:0000256" key="4">
    <source>
        <dbReference type="ARBA" id="ARBA00022989"/>
    </source>
</evidence>
<dbReference type="InterPro" id="IPR017896">
    <property type="entry name" value="4Fe4S_Fe-S-bd"/>
</dbReference>
<dbReference type="PROSITE" id="PS50262">
    <property type="entry name" value="G_PROTEIN_RECEP_F1_2"/>
    <property type="match status" value="1"/>
</dbReference>
<keyword evidence="6" id="KW-0472">Membrane</keyword>
<dbReference type="SUPFAM" id="SSF81321">
    <property type="entry name" value="Family A G protein-coupled receptor-like"/>
    <property type="match status" value="1"/>
</dbReference>
<dbReference type="PANTHER" id="PTHR11866:SF42">
    <property type="entry name" value="G-PROTEIN COUPLED RECEPTORS FAMILY 1 PROFILE DOMAIN-CONTAINING PROTEIN"/>
    <property type="match status" value="1"/>
</dbReference>
<accession>A0A8J1TSN3</accession>
<evidence type="ECO:0000313" key="11">
    <source>
        <dbReference type="EMBL" id="CAH1789768.1"/>
    </source>
</evidence>
<evidence type="ECO:0000256" key="2">
    <source>
        <dbReference type="ARBA" id="ARBA00022475"/>
    </source>
</evidence>
<dbReference type="InterPro" id="IPR000276">
    <property type="entry name" value="GPCR_Rhodpsn"/>
</dbReference>
<evidence type="ECO:0000256" key="5">
    <source>
        <dbReference type="ARBA" id="ARBA00023040"/>
    </source>
</evidence>
<evidence type="ECO:0000256" key="3">
    <source>
        <dbReference type="ARBA" id="ARBA00022692"/>
    </source>
</evidence>
<keyword evidence="4" id="KW-1133">Transmembrane helix</keyword>
<gene>
    <name evidence="11" type="ORF">OFUS_LOCUS15072</name>
</gene>
<name>A0A8J1TSN3_OWEFU</name>
<dbReference type="PROSITE" id="PS51379">
    <property type="entry name" value="4FE4S_FER_2"/>
    <property type="match status" value="1"/>
</dbReference>
<keyword evidence="5 10" id="KW-0297">G-protein coupled receptor</keyword>